<evidence type="ECO:0000256" key="6">
    <source>
        <dbReference type="ARBA" id="ARBA00023315"/>
    </source>
</evidence>
<dbReference type="InterPro" id="IPR004960">
    <property type="entry name" value="LipA_acyltrans"/>
</dbReference>
<accession>A0A9D1H8D8</accession>
<dbReference type="Proteomes" id="UP000824161">
    <property type="component" value="Unassembled WGS sequence"/>
</dbReference>
<dbReference type="AlphaFoldDB" id="A0A9D1H8D8"/>
<keyword evidence="2" id="KW-1003">Cell membrane</keyword>
<evidence type="ECO:0000256" key="4">
    <source>
        <dbReference type="ARBA" id="ARBA00022679"/>
    </source>
</evidence>
<keyword evidence="3" id="KW-0997">Cell inner membrane</keyword>
<protein>
    <submittedName>
        <fullName evidence="8">Lysophospholipid acyltransferase family protein</fullName>
    </submittedName>
</protein>
<keyword evidence="4" id="KW-0808">Transferase</keyword>
<reference evidence="8" key="1">
    <citation type="submission" date="2020-10" db="EMBL/GenBank/DDBJ databases">
        <authorList>
            <person name="Gilroy R."/>
        </authorList>
    </citation>
    <scope>NUCLEOTIDE SEQUENCE</scope>
    <source>
        <strain evidence="8">1383</strain>
    </source>
</reference>
<comment type="caution">
    <text evidence="8">The sequence shown here is derived from an EMBL/GenBank/DDBJ whole genome shotgun (WGS) entry which is preliminary data.</text>
</comment>
<dbReference type="Pfam" id="PF03279">
    <property type="entry name" value="Lip_A_acyltrans"/>
    <property type="match status" value="1"/>
</dbReference>
<feature type="region of interest" description="Disordered" evidence="7">
    <location>
        <begin position="288"/>
        <end position="308"/>
    </location>
</feature>
<dbReference type="GO" id="GO:0005886">
    <property type="term" value="C:plasma membrane"/>
    <property type="evidence" value="ECO:0007669"/>
    <property type="project" value="UniProtKB-SubCell"/>
</dbReference>
<gene>
    <name evidence="8" type="ORF">IAC44_00810</name>
</gene>
<sequence>MLSKIGFYLLKGISRMPFWFIYALSDVASWVLCHGVRYRRKTVRDNLRLCFPQQSPEWHRRVARRFYRGFADTMLEALKMFTLSPQKAKERLRYENPQEFEQMLASGRNHIMVFGHYANWEWLMFTKLLYPRMRTIALYQRIENAFVNNCALHARERFGMEAMQAKHALLGLARLKNDGGTMVAFVADQSPARPLIKHWTKFFGVETPVHIGVHSLAVALKYDVIFLDMRRTARGHYSVRATRIYTPGEQVAPYDIVDRFFVRLEAQIREKPEDWLWSHRRWKYCPRGEEEKTHPQGDLPRKNDGEGK</sequence>
<evidence type="ECO:0000256" key="7">
    <source>
        <dbReference type="SAM" id="MobiDB-lite"/>
    </source>
</evidence>
<evidence type="ECO:0000256" key="2">
    <source>
        <dbReference type="ARBA" id="ARBA00022475"/>
    </source>
</evidence>
<dbReference type="GO" id="GO:0009247">
    <property type="term" value="P:glycolipid biosynthetic process"/>
    <property type="evidence" value="ECO:0007669"/>
    <property type="project" value="UniProtKB-ARBA"/>
</dbReference>
<evidence type="ECO:0000256" key="5">
    <source>
        <dbReference type="ARBA" id="ARBA00023136"/>
    </source>
</evidence>
<dbReference type="PANTHER" id="PTHR30606">
    <property type="entry name" value="LIPID A BIOSYNTHESIS LAUROYL ACYLTRANSFERASE"/>
    <property type="match status" value="1"/>
</dbReference>
<comment type="subcellular location">
    <subcellularLocation>
        <location evidence="1">Cell inner membrane</location>
    </subcellularLocation>
</comment>
<dbReference type="GO" id="GO:0016746">
    <property type="term" value="F:acyltransferase activity"/>
    <property type="evidence" value="ECO:0007669"/>
    <property type="project" value="UniProtKB-KW"/>
</dbReference>
<dbReference type="PANTHER" id="PTHR30606:SF10">
    <property type="entry name" value="PHOSPHATIDYLINOSITOL MANNOSIDE ACYLTRANSFERASE"/>
    <property type="match status" value="1"/>
</dbReference>
<reference evidence="8" key="2">
    <citation type="journal article" date="2021" name="PeerJ">
        <title>Extensive microbial diversity within the chicken gut microbiome revealed by metagenomics and culture.</title>
        <authorList>
            <person name="Gilroy R."/>
            <person name="Ravi A."/>
            <person name="Getino M."/>
            <person name="Pursley I."/>
            <person name="Horton D.L."/>
            <person name="Alikhan N.F."/>
            <person name="Baker D."/>
            <person name="Gharbi K."/>
            <person name="Hall N."/>
            <person name="Watson M."/>
            <person name="Adriaenssens E.M."/>
            <person name="Foster-Nyarko E."/>
            <person name="Jarju S."/>
            <person name="Secka A."/>
            <person name="Antonio M."/>
            <person name="Oren A."/>
            <person name="Chaudhuri R.R."/>
            <person name="La Ragione R."/>
            <person name="Hildebrand F."/>
            <person name="Pallen M.J."/>
        </authorList>
    </citation>
    <scope>NUCLEOTIDE SEQUENCE</scope>
    <source>
        <strain evidence="8">1383</strain>
    </source>
</reference>
<keyword evidence="5" id="KW-0472">Membrane</keyword>
<dbReference type="EMBL" id="DVLY01000017">
    <property type="protein sequence ID" value="HIT97358.1"/>
    <property type="molecule type" value="Genomic_DNA"/>
</dbReference>
<evidence type="ECO:0000313" key="8">
    <source>
        <dbReference type="EMBL" id="HIT97358.1"/>
    </source>
</evidence>
<organism evidence="8 9">
    <name type="scientific">Candidatus Merdimorpha stercoravium</name>
    <dbReference type="NCBI Taxonomy" id="2840863"/>
    <lineage>
        <taxon>Bacteria</taxon>
        <taxon>Pseudomonadati</taxon>
        <taxon>Bacteroidota</taxon>
        <taxon>Flavobacteriia</taxon>
        <taxon>Flavobacteriales</taxon>
        <taxon>Candidatus Merdimorpha</taxon>
    </lineage>
</organism>
<name>A0A9D1H8D8_9FLAO</name>
<evidence type="ECO:0000256" key="1">
    <source>
        <dbReference type="ARBA" id="ARBA00004533"/>
    </source>
</evidence>
<dbReference type="CDD" id="cd07984">
    <property type="entry name" value="LPLAT_LABLAT-like"/>
    <property type="match status" value="1"/>
</dbReference>
<evidence type="ECO:0000313" key="9">
    <source>
        <dbReference type="Proteomes" id="UP000824161"/>
    </source>
</evidence>
<proteinExistence type="predicted"/>
<evidence type="ECO:0000256" key="3">
    <source>
        <dbReference type="ARBA" id="ARBA00022519"/>
    </source>
</evidence>
<keyword evidence="6 8" id="KW-0012">Acyltransferase</keyword>